<evidence type="ECO:0008006" key="4">
    <source>
        <dbReference type="Google" id="ProtNLM"/>
    </source>
</evidence>
<dbReference type="EMBL" id="CAXHTB010000004">
    <property type="protein sequence ID" value="CAL0305745.1"/>
    <property type="molecule type" value="Genomic_DNA"/>
</dbReference>
<name>A0AAV1W8U9_LUPLU</name>
<dbReference type="Proteomes" id="UP001497480">
    <property type="component" value="Unassembled WGS sequence"/>
</dbReference>
<feature type="compositionally biased region" description="Basic residues" evidence="1">
    <location>
        <begin position="57"/>
        <end position="69"/>
    </location>
</feature>
<evidence type="ECO:0000313" key="3">
    <source>
        <dbReference type="Proteomes" id="UP001497480"/>
    </source>
</evidence>
<protein>
    <recommendedName>
        <fullName evidence="4">Hydroxyproline-rich glycoprotein family protein</fullName>
    </recommendedName>
</protein>
<keyword evidence="3" id="KW-1185">Reference proteome</keyword>
<dbReference type="PANTHER" id="PTHR37256">
    <property type="entry name" value="E1A-BINDING PROTEIN P400-LIKE"/>
    <property type="match status" value="1"/>
</dbReference>
<feature type="compositionally biased region" description="Polar residues" evidence="1">
    <location>
        <begin position="117"/>
        <end position="127"/>
    </location>
</feature>
<reference evidence="2 3" key="1">
    <citation type="submission" date="2024-03" db="EMBL/GenBank/DDBJ databases">
        <authorList>
            <person name="Martinez-Hernandez J."/>
        </authorList>
    </citation>
    <scope>NUCLEOTIDE SEQUENCE [LARGE SCALE GENOMIC DNA]</scope>
</reference>
<feature type="region of interest" description="Disordered" evidence="1">
    <location>
        <begin position="98"/>
        <end position="144"/>
    </location>
</feature>
<accession>A0AAV1W8U9</accession>
<gene>
    <name evidence="2" type="ORF">LLUT_LOCUS6805</name>
</gene>
<comment type="caution">
    <text evidence="2">The sequence shown here is derived from an EMBL/GenBank/DDBJ whole genome shotgun (WGS) entry which is preliminary data.</text>
</comment>
<sequence>MRKITQCFHQPTIPFLNSNYTKVDTKPEGIVLDNTMNPKEQDCVVDGDVQSTTQQTKQHKKQVRRRLHTSRPYQEKLLNMAEARREIVTALKYHRAAMKQASEQKQQQQQTQEEQQRPSLSLNSSHKPSFEQDGRYKSKRNPRIYPSCKTNFTNYIDGFSHSYSPYPPPQASNYYTYPSASQLAPPPLMHDNPNFILPTQTLGLNLNFHDFNTIDTTTFHLKNSSFSSSYSSPTSSSPPVSVVTDQEVPSALGEGSSSLALDSIQSCASTQVSGGLHTAMDDEGMEEIRSLGEQYQMEWNDTMSLVKSACWFKFLKNMENGAPEAKIEDGSCHVFEELVEFPAWLDANGSCLEQCSQNYFQDSTLPCMDIGDIEGMDEDWLA</sequence>
<feature type="compositionally biased region" description="Low complexity" evidence="1">
    <location>
        <begin position="103"/>
        <end position="113"/>
    </location>
</feature>
<proteinExistence type="predicted"/>
<dbReference type="PANTHER" id="PTHR37256:SF1">
    <property type="entry name" value="MYB-LIKE PROTEIN A"/>
    <property type="match status" value="1"/>
</dbReference>
<evidence type="ECO:0000256" key="1">
    <source>
        <dbReference type="SAM" id="MobiDB-lite"/>
    </source>
</evidence>
<feature type="region of interest" description="Disordered" evidence="1">
    <location>
        <begin position="49"/>
        <end position="71"/>
    </location>
</feature>
<organism evidence="2 3">
    <name type="scientific">Lupinus luteus</name>
    <name type="common">European yellow lupine</name>
    <dbReference type="NCBI Taxonomy" id="3873"/>
    <lineage>
        <taxon>Eukaryota</taxon>
        <taxon>Viridiplantae</taxon>
        <taxon>Streptophyta</taxon>
        <taxon>Embryophyta</taxon>
        <taxon>Tracheophyta</taxon>
        <taxon>Spermatophyta</taxon>
        <taxon>Magnoliopsida</taxon>
        <taxon>eudicotyledons</taxon>
        <taxon>Gunneridae</taxon>
        <taxon>Pentapetalae</taxon>
        <taxon>rosids</taxon>
        <taxon>fabids</taxon>
        <taxon>Fabales</taxon>
        <taxon>Fabaceae</taxon>
        <taxon>Papilionoideae</taxon>
        <taxon>50 kb inversion clade</taxon>
        <taxon>genistoids sensu lato</taxon>
        <taxon>core genistoids</taxon>
        <taxon>Genisteae</taxon>
        <taxon>Lupinus</taxon>
    </lineage>
</organism>
<dbReference type="AlphaFoldDB" id="A0AAV1W8U9"/>
<evidence type="ECO:0000313" key="2">
    <source>
        <dbReference type="EMBL" id="CAL0305745.1"/>
    </source>
</evidence>